<sequence>MAAFLRNKIIESSFIKTPSDWSAKVILFIELHRRPIWAAICFSFRDALLVENKFHWLLVNHDYVPMEPEMLGGRERAAQNPTKTSS</sequence>
<evidence type="ECO:0000313" key="2">
    <source>
        <dbReference type="Proteomes" id="UP000826195"/>
    </source>
</evidence>
<proteinExistence type="predicted"/>
<keyword evidence="2" id="KW-1185">Reference proteome</keyword>
<accession>A0AAV7IQG5</accession>
<name>A0AAV7IQG5_COTGL</name>
<comment type="caution">
    <text evidence="1">The sequence shown here is derived from an EMBL/GenBank/DDBJ whole genome shotgun (WGS) entry which is preliminary data.</text>
</comment>
<reference evidence="1 2" key="1">
    <citation type="journal article" date="2021" name="J. Hered.">
        <title>A chromosome-level genome assembly of the parasitoid wasp, Cotesia glomerata (Hymenoptera: Braconidae).</title>
        <authorList>
            <person name="Pinto B.J."/>
            <person name="Weis J.J."/>
            <person name="Gamble T."/>
            <person name="Ode P.J."/>
            <person name="Paul R."/>
            <person name="Zaspel J.M."/>
        </authorList>
    </citation>
    <scope>NUCLEOTIDE SEQUENCE [LARGE SCALE GENOMIC DNA]</scope>
    <source>
        <strain evidence="1">CgM1</strain>
    </source>
</reference>
<dbReference type="EMBL" id="JAHXZJ010001119">
    <property type="protein sequence ID" value="KAH0554885.1"/>
    <property type="molecule type" value="Genomic_DNA"/>
</dbReference>
<evidence type="ECO:0000313" key="1">
    <source>
        <dbReference type="EMBL" id="KAH0554885.1"/>
    </source>
</evidence>
<protein>
    <submittedName>
        <fullName evidence="1">Uncharacterized protein</fullName>
    </submittedName>
</protein>
<dbReference type="Proteomes" id="UP000826195">
    <property type="component" value="Unassembled WGS sequence"/>
</dbReference>
<dbReference type="AlphaFoldDB" id="A0AAV7IQG5"/>
<organism evidence="1 2">
    <name type="scientific">Cotesia glomerata</name>
    <name type="common">Lepidopteran parasitic wasp</name>
    <name type="synonym">Apanteles glomeratus</name>
    <dbReference type="NCBI Taxonomy" id="32391"/>
    <lineage>
        <taxon>Eukaryota</taxon>
        <taxon>Metazoa</taxon>
        <taxon>Ecdysozoa</taxon>
        <taxon>Arthropoda</taxon>
        <taxon>Hexapoda</taxon>
        <taxon>Insecta</taxon>
        <taxon>Pterygota</taxon>
        <taxon>Neoptera</taxon>
        <taxon>Endopterygota</taxon>
        <taxon>Hymenoptera</taxon>
        <taxon>Apocrita</taxon>
        <taxon>Ichneumonoidea</taxon>
        <taxon>Braconidae</taxon>
        <taxon>Microgastrinae</taxon>
        <taxon>Cotesia</taxon>
    </lineage>
</organism>
<gene>
    <name evidence="1" type="ORF">KQX54_013633</name>
</gene>